<organism evidence="1">
    <name type="scientific">marine sediment metagenome</name>
    <dbReference type="NCBI Taxonomy" id="412755"/>
    <lineage>
        <taxon>unclassified sequences</taxon>
        <taxon>metagenomes</taxon>
        <taxon>ecological metagenomes</taxon>
    </lineage>
</organism>
<feature type="non-terminal residue" evidence="1">
    <location>
        <position position="43"/>
    </location>
</feature>
<protein>
    <submittedName>
        <fullName evidence="1">Uncharacterized protein</fullName>
    </submittedName>
</protein>
<gene>
    <name evidence="1" type="ORF">S12H4_22770</name>
</gene>
<evidence type="ECO:0000313" key="1">
    <source>
        <dbReference type="EMBL" id="GAI78565.1"/>
    </source>
</evidence>
<proteinExistence type="predicted"/>
<sequence>MRNFIGEIQEYENNNFGEVNTDLAQAEKVVNMYVYILGEEILN</sequence>
<comment type="caution">
    <text evidence="1">The sequence shown here is derived from an EMBL/GenBank/DDBJ whole genome shotgun (WGS) entry which is preliminary data.</text>
</comment>
<name>X1ST94_9ZZZZ</name>
<dbReference type="AlphaFoldDB" id="X1ST94"/>
<reference evidence="1" key="1">
    <citation type="journal article" date="2014" name="Front. Microbiol.">
        <title>High frequency of phylogenetically diverse reductive dehalogenase-homologous genes in deep subseafloor sedimentary metagenomes.</title>
        <authorList>
            <person name="Kawai M."/>
            <person name="Futagami T."/>
            <person name="Toyoda A."/>
            <person name="Takaki Y."/>
            <person name="Nishi S."/>
            <person name="Hori S."/>
            <person name="Arai W."/>
            <person name="Tsubouchi T."/>
            <person name="Morono Y."/>
            <person name="Uchiyama I."/>
            <person name="Ito T."/>
            <person name="Fujiyama A."/>
            <person name="Inagaki F."/>
            <person name="Takami H."/>
        </authorList>
    </citation>
    <scope>NUCLEOTIDE SEQUENCE</scope>
    <source>
        <strain evidence="1">Expedition CK06-06</strain>
    </source>
</reference>
<dbReference type="EMBL" id="BARW01011942">
    <property type="protein sequence ID" value="GAI78565.1"/>
    <property type="molecule type" value="Genomic_DNA"/>
</dbReference>
<accession>X1ST94</accession>